<dbReference type="InterPro" id="IPR023772">
    <property type="entry name" value="DNA-bd_HTH_TetR-type_CS"/>
</dbReference>
<organism evidence="6">
    <name type="scientific">Caldithrix abyssi</name>
    <dbReference type="NCBI Taxonomy" id="187145"/>
    <lineage>
        <taxon>Bacteria</taxon>
        <taxon>Pseudomonadati</taxon>
        <taxon>Calditrichota</taxon>
        <taxon>Calditrichia</taxon>
        <taxon>Calditrichales</taxon>
        <taxon>Calditrichaceae</taxon>
        <taxon>Caldithrix</taxon>
    </lineage>
</organism>
<dbReference type="Pfam" id="PF00440">
    <property type="entry name" value="TetR_N"/>
    <property type="match status" value="1"/>
</dbReference>
<evidence type="ECO:0000256" key="1">
    <source>
        <dbReference type="ARBA" id="ARBA00023015"/>
    </source>
</evidence>
<reference evidence="6" key="1">
    <citation type="journal article" date="2020" name="mSystems">
        <title>Genome- and Community-Level Interaction Insights into Carbon Utilization and Element Cycling Functions of Hydrothermarchaeota in Hydrothermal Sediment.</title>
        <authorList>
            <person name="Zhou Z."/>
            <person name="Liu Y."/>
            <person name="Xu W."/>
            <person name="Pan J."/>
            <person name="Luo Z.H."/>
            <person name="Li M."/>
        </authorList>
    </citation>
    <scope>NUCLEOTIDE SEQUENCE [LARGE SCALE GENOMIC DNA]</scope>
    <source>
        <strain evidence="6">HyVt-577</strain>
    </source>
</reference>
<dbReference type="AlphaFoldDB" id="A0A7V4WVI8"/>
<dbReference type="PANTHER" id="PTHR30055:SF234">
    <property type="entry name" value="HTH-TYPE TRANSCRIPTIONAL REGULATOR BETI"/>
    <property type="match status" value="1"/>
</dbReference>
<dbReference type="Proteomes" id="UP000885779">
    <property type="component" value="Unassembled WGS sequence"/>
</dbReference>
<feature type="DNA-binding region" description="H-T-H motif" evidence="4">
    <location>
        <begin position="35"/>
        <end position="54"/>
    </location>
</feature>
<comment type="caution">
    <text evidence="6">The sequence shown here is derived from an EMBL/GenBank/DDBJ whole genome shotgun (WGS) entry which is preliminary data.</text>
</comment>
<dbReference type="PROSITE" id="PS50977">
    <property type="entry name" value="HTH_TETR_2"/>
    <property type="match status" value="1"/>
</dbReference>
<evidence type="ECO:0000256" key="3">
    <source>
        <dbReference type="ARBA" id="ARBA00023163"/>
    </source>
</evidence>
<dbReference type="InterPro" id="IPR050109">
    <property type="entry name" value="HTH-type_TetR-like_transc_reg"/>
</dbReference>
<feature type="domain" description="HTH tetR-type" evidence="5">
    <location>
        <begin position="12"/>
        <end position="72"/>
    </location>
</feature>
<dbReference type="InterPro" id="IPR036271">
    <property type="entry name" value="Tet_transcr_reg_TetR-rel_C_sf"/>
</dbReference>
<dbReference type="GO" id="GO:0003700">
    <property type="term" value="F:DNA-binding transcription factor activity"/>
    <property type="evidence" value="ECO:0007669"/>
    <property type="project" value="TreeGrafter"/>
</dbReference>
<evidence type="ECO:0000313" key="6">
    <source>
        <dbReference type="EMBL" id="HGY55562.1"/>
    </source>
</evidence>
<dbReference type="PANTHER" id="PTHR30055">
    <property type="entry name" value="HTH-TYPE TRANSCRIPTIONAL REGULATOR RUTR"/>
    <property type="match status" value="1"/>
</dbReference>
<dbReference type="Gene3D" id="1.10.10.60">
    <property type="entry name" value="Homeodomain-like"/>
    <property type="match status" value="1"/>
</dbReference>
<dbReference type="EMBL" id="DRQG01000072">
    <property type="protein sequence ID" value="HGY55562.1"/>
    <property type="molecule type" value="Genomic_DNA"/>
</dbReference>
<protein>
    <submittedName>
        <fullName evidence="6">TetR/AcrR family transcriptional regulator</fullName>
    </submittedName>
</protein>
<keyword evidence="2 4" id="KW-0238">DNA-binding</keyword>
<dbReference type="FunFam" id="1.10.10.60:FF:000141">
    <property type="entry name" value="TetR family transcriptional regulator"/>
    <property type="match status" value="1"/>
</dbReference>
<gene>
    <name evidence="6" type="ORF">ENK44_07680</name>
</gene>
<dbReference type="InterPro" id="IPR009057">
    <property type="entry name" value="Homeodomain-like_sf"/>
</dbReference>
<evidence type="ECO:0000256" key="2">
    <source>
        <dbReference type="ARBA" id="ARBA00023125"/>
    </source>
</evidence>
<accession>A0A7V4WVI8</accession>
<dbReference type="Gene3D" id="1.10.357.10">
    <property type="entry name" value="Tetracycline Repressor, domain 2"/>
    <property type="match status" value="1"/>
</dbReference>
<proteinExistence type="predicted"/>
<keyword evidence="3" id="KW-0804">Transcription</keyword>
<dbReference type="PROSITE" id="PS01081">
    <property type="entry name" value="HTH_TETR_1"/>
    <property type="match status" value="1"/>
</dbReference>
<evidence type="ECO:0000259" key="5">
    <source>
        <dbReference type="PROSITE" id="PS50977"/>
    </source>
</evidence>
<dbReference type="GO" id="GO:0000976">
    <property type="term" value="F:transcription cis-regulatory region binding"/>
    <property type="evidence" value="ECO:0007669"/>
    <property type="project" value="TreeGrafter"/>
</dbReference>
<dbReference type="PRINTS" id="PR00455">
    <property type="entry name" value="HTHTETR"/>
</dbReference>
<sequence>MGIAERREREKERRRNEIIDAAEKVFFAKGLANATMDDVAEEAELSKGTLYLYFKNKEELYLAINRRGLEILEKMFIDAAAQAQSGLEKVYAIGQSYFRFQNQYSDYFNAMIYYESHQIDFSEDNSCAMACDQQGEKTLRVLVEAIESGIKDGTIRPDVEPMKTALVLWGQSTGIMQICSLKGVHIEEEHNINPDDIIDLSFDLIKRALQNSKDKK</sequence>
<dbReference type="SUPFAM" id="SSF48498">
    <property type="entry name" value="Tetracyclin repressor-like, C-terminal domain"/>
    <property type="match status" value="1"/>
</dbReference>
<dbReference type="InterPro" id="IPR001647">
    <property type="entry name" value="HTH_TetR"/>
</dbReference>
<dbReference type="SUPFAM" id="SSF46689">
    <property type="entry name" value="Homeodomain-like"/>
    <property type="match status" value="1"/>
</dbReference>
<name>A0A7V4WVI8_CALAY</name>
<evidence type="ECO:0000256" key="4">
    <source>
        <dbReference type="PROSITE-ProRule" id="PRU00335"/>
    </source>
</evidence>
<keyword evidence="1" id="KW-0805">Transcription regulation</keyword>